<keyword evidence="3" id="KW-1185">Reference proteome</keyword>
<dbReference type="InterPro" id="IPR050445">
    <property type="entry name" value="Bact_polysacc_biosynth/exp"/>
</dbReference>
<dbReference type="PANTHER" id="PTHR32309:SF13">
    <property type="entry name" value="FERRIC ENTEROBACTIN TRANSPORT PROTEIN FEPE"/>
    <property type="match status" value="1"/>
</dbReference>
<dbReference type="EMBL" id="BNAQ01000003">
    <property type="protein sequence ID" value="GHH19430.1"/>
    <property type="molecule type" value="Genomic_DNA"/>
</dbReference>
<sequence>MRSPDKPASSGLGVLLKSTGFSNGGDEIYAAESFIQSRDALIALNKGDAFRKAYSDPNISFMDRFNGNGLNDSFEALYRFYKGKIAVEHESAASITTLTVRAFSPQEAYRVNAQLLRMAEATVNHLNERGRQDLIHFASVEVDEAKDKARAAALALSAFRNREGVVDPEKQATAQLQMVSKLQDEIIAARSELLQLRSYTPQNPQIEVLATRLQGLEREMQNQVSMVAGGRKSLSSTAAQYQRLALESQFSDKQLASAMSSLQDASNEARRKQAYLERIVEPSKPDEALEPRRVRGVLSTLLLGLVAWGIVTMLLAGVQEHKN</sequence>
<keyword evidence="1" id="KW-1133">Transmembrane helix</keyword>
<accession>A0ABQ3LNQ1</accession>
<dbReference type="PANTHER" id="PTHR32309">
    <property type="entry name" value="TYROSINE-PROTEIN KINASE"/>
    <property type="match status" value="1"/>
</dbReference>
<evidence type="ECO:0000256" key="1">
    <source>
        <dbReference type="SAM" id="Phobius"/>
    </source>
</evidence>
<comment type="caution">
    <text evidence="2">The sequence shown here is derived from an EMBL/GenBank/DDBJ whole genome shotgun (WGS) entry which is preliminary data.</text>
</comment>
<keyword evidence="1" id="KW-0472">Membrane</keyword>
<gene>
    <name evidence="2" type="primary">wcbD</name>
    <name evidence="2" type="ORF">GCM10008023_26550</name>
</gene>
<proteinExistence type="predicted"/>
<organism evidence="2 3">
    <name type="scientific">Sphingomonas glacialis</name>
    <dbReference type="NCBI Taxonomy" id="658225"/>
    <lineage>
        <taxon>Bacteria</taxon>
        <taxon>Pseudomonadati</taxon>
        <taxon>Pseudomonadota</taxon>
        <taxon>Alphaproteobacteria</taxon>
        <taxon>Sphingomonadales</taxon>
        <taxon>Sphingomonadaceae</taxon>
        <taxon>Sphingomonas</taxon>
    </lineage>
</organism>
<evidence type="ECO:0000313" key="2">
    <source>
        <dbReference type="EMBL" id="GHH19430.1"/>
    </source>
</evidence>
<evidence type="ECO:0000313" key="3">
    <source>
        <dbReference type="Proteomes" id="UP000652430"/>
    </source>
</evidence>
<protein>
    <submittedName>
        <fullName evidence="2">Capsule polysaccharide export protein</fullName>
    </submittedName>
</protein>
<dbReference type="Proteomes" id="UP000652430">
    <property type="component" value="Unassembled WGS sequence"/>
</dbReference>
<feature type="transmembrane region" description="Helical" evidence="1">
    <location>
        <begin position="297"/>
        <end position="318"/>
    </location>
</feature>
<reference evidence="3" key="1">
    <citation type="journal article" date="2019" name="Int. J. Syst. Evol. Microbiol.">
        <title>The Global Catalogue of Microorganisms (GCM) 10K type strain sequencing project: providing services to taxonomists for standard genome sequencing and annotation.</title>
        <authorList>
            <consortium name="The Broad Institute Genomics Platform"/>
            <consortium name="The Broad Institute Genome Sequencing Center for Infectious Disease"/>
            <person name="Wu L."/>
            <person name="Ma J."/>
        </authorList>
    </citation>
    <scope>NUCLEOTIDE SEQUENCE [LARGE SCALE GENOMIC DNA]</scope>
    <source>
        <strain evidence="3">CGMCC 1.8957</strain>
    </source>
</reference>
<keyword evidence="1" id="KW-0812">Transmembrane</keyword>
<name>A0ABQ3LNQ1_9SPHN</name>